<name>A0A2P5A3X7_PARAD</name>
<evidence type="ECO:0000256" key="1">
    <source>
        <dbReference type="SAM" id="MobiDB-lite"/>
    </source>
</evidence>
<feature type="non-terminal residue" evidence="2">
    <location>
        <position position="1"/>
    </location>
</feature>
<reference evidence="3" key="1">
    <citation type="submission" date="2016-06" db="EMBL/GenBank/DDBJ databases">
        <title>Parallel loss of symbiosis genes in relatives of nitrogen-fixing non-legume Parasponia.</title>
        <authorList>
            <person name="Van Velzen R."/>
            <person name="Holmer R."/>
            <person name="Bu F."/>
            <person name="Rutten L."/>
            <person name="Van Zeijl A."/>
            <person name="Liu W."/>
            <person name="Santuari L."/>
            <person name="Cao Q."/>
            <person name="Sharma T."/>
            <person name="Shen D."/>
            <person name="Roswanjaya Y."/>
            <person name="Wardhani T."/>
            <person name="Kalhor M.S."/>
            <person name="Jansen J."/>
            <person name="Van den Hoogen J."/>
            <person name="Gungor B."/>
            <person name="Hartog M."/>
            <person name="Hontelez J."/>
            <person name="Verver J."/>
            <person name="Yang W.-C."/>
            <person name="Schijlen E."/>
            <person name="Repin R."/>
            <person name="Schilthuizen M."/>
            <person name="Schranz E."/>
            <person name="Heidstra R."/>
            <person name="Miyata K."/>
            <person name="Fedorova E."/>
            <person name="Kohlen W."/>
            <person name="Bisseling T."/>
            <person name="Smit S."/>
            <person name="Geurts R."/>
        </authorList>
    </citation>
    <scope>NUCLEOTIDE SEQUENCE [LARGE SCALE GENOMIC DNA]</scope>
    <source>
        <strain evidence="3">cv. WU1-14</strain>
    </source>
</reference>
<accession>A0A2P5A3X7</accession>
<feature type="region of interest" description="Disordered" evidence="1">
    <location>
        <begin position="28"/>
        <end position="48"/>
    </location>
</feature>
<evidence type="ECO:0000313" key="3">
    <source>
        <dbReference type="Proteomes" id="UP000237105"/>
    </source>
</evidence>
<protein>
    <submittedName>
        <fullName evidence="2">Uncharacterized protein</fullName>
    </submittedName>
</protein>
<sequence length="78" mass="8926">VEEKDFHGSILTSIYGPKVNHRIDESVKDSDELDANEEHLKESKATDETMKLADVDELKATQLEIKQNQMKIKQQQGE</sequence>
<dbReference type="Proteomes" id="UP000237105">
    <property type="component" value="Unassembled WGS sequence"/>
</dbReference>
<dbReference type="AlphaFoldDB" id="A0A2P5A3X7"/>
<keyword evidence="3" id="KW-1185">Reference proteome</keyword>
<proteinExistence type="predicted"/>
<organism evidence="2 3">
    <name type="scientific">Parasponia andersonii</name>
    <name type="common">Sponia andersonii</name>
    <dbReference type="NCBI Taxonomy" id="3476"/>
    <lineage>
        <taxon>Eukaryota</taxon>
        <taxon>Viridiplantae</taxon>
        <taxon>Streptophyta</taxon>
        <taxon>Embryophyta</taxon>
        <taxon>Tracheophyta</taxon>
        <taxon>Spermatophyta</taxon>
        <taxon>Magnoliopsida</taxon>
        <taxon>eudicotyledons</taxon>
        <taxon>Gunneridae</taxon>
        <taxon>Pentapetalae</taxon>
        <taxon>rosids</taxon>
        <taxon>fabids</taxon>
        <taxon>Rosales</taxon>
        <taxon>Cannabaceae</taxon>
        <taxon>Parasponia</taxon>
    </lineage>
</organism>
<evidence type="ECO:0000313" key="2">
    <source>
        <dbReference type="EMBL" id="PON31224.1"/>
    </source>
</evidence>
<gene>
    <name evidence="2" type="ORF">PanWU01x14_371470</name>
</gene>
<dbReference type="EMBL" id="JXTB01001247">
    <property type="protein sequence ID" value="PON31224.1"/>
    <property type="molecule type" value="Genomic_DNA"/>
</dbReference>
<comment type="caution">
    <text evidence="2">The sequence shown here is derived from an EMBL/GenBank/DDBJ whole genome shotgun (WGS) entry which is preliminary data.</text>
</comment>